<accession>A0A4Y2A0Q9</accession>
<dbReference type="GO" id="GO:0015074">
    <property type="term" value="P:DNA integration"/>
    <property type="evidence" value="ECO:0007669"/>
    <property type="project" value="InterPro"/>
</dbReference>
<dbReference type="SUPFAM" id="SSF53098">
    <property type="entry name" value="Ribonuclease H-like"/>
    <property type="match status" value="1"/>
</dbReference>
<reference evidence="3 4" key="1">
    <citation type="journal article" date="2019" name="Sci. Rep.">
        <title>Orb-weaving spider Araneus ventricosus genome elucidates the spidroin gene catalogue.</title>
        <authorList>
            <person name="Kono N."/>
            <person name="Nakamura H."/>
            <person name="Ohtoshi R."/>
            <person name="Moran D.A.P."/>
            <person name="Shinohara A."/>
            <person name="Yoshida Y."/>
            <person name="Fujiwara M."/>
            <person name="Mori M."/>
            <person name="Tomita M."/>
            <person name="Arakawa K."/>
        </authorList>
    </citation>
    <scope>NUCLEOTIDE SEQUENCE [LARGE SCALE GENOMIC DNA]</scope>
</reference>
<dbReference type="GO" id="GO:0003676">
    <property type="term" value="F:nucleic acid binding"/>
    <property type="evidence" value="ECO:0007669"/>
    <property type="project" value="InterPro"/>
</dbReference>
<dbReference type="Pfam" id="PF00665">
    <property type="entry name" value="rve"/>
    <property type="match status" value="1"/>
</dbReference>
<dbReference type="InterPro" id="IPR012337">
    <property type="entry name" value="RNaseH-like_sf"/>
</dbReference>
<dbReference type="Gene3D" id="1.10.340.70">
    <property type="match status" value="1"/>
</dbReference>
<keyword evidence="4" id="KW-1185">Reference proteome</keyword>
<evidence type="ECO:0000313" key="4">
    <source>
        <dbReference type="Proteomes" id="UP000499080"/>
    </source>
</evidence>
<protein>
    <recommendedName>
        <fullName evidence="1">RNA-directed DNA polymerase</fullName>
        <ecNumber evidence="1">2.7.7.49</ecNumber>
    </recommendedName>
</protein>
<dbReference type="EMBL" id="BGPR01000002">
    <property type="protein sequence ID" value="GBL72886.1"/>
    <property type="molecule type" value="Genomic_DNA"/>
</dbReference>
<organism evidence="3 4">
    <name type="scientific">Araneus ventricosus</name>
    <name type="common">Orbweaver spider</name>
    <name type="synonym">Epeira ventricosa</name>
    <dbReference type="NCBI Taxonomy" id="182803"/>
    <lineage>
        <taxon>Eukaryota</taxon>
        <taxon>Metazoa</taxon>
        <taxon>Ecdysozoa</taxon>
        <taxon>Arthropoda</taxon>
        <taxon>Chelicerata</taxon>
        <taxon>Arachnida</taxon>
        <taxon>Araneae</taxon>
        <taxon>Araneomorphae</taxon>
        <taxon>Entelegynae</taxon>
        <taxon>Araneoidea</taxon>
        <taxon>Araneidae</taxon>
        <taxon>Araneus</taxon>
    </lineage>
</organism>
<dbReference type="PANTHER" id="PTHR37984:SF7">
    <property type="entry name" value="INTEGRASE CATALYTIC DOMAIN-CONTAINING PROTEIN"/>
    <property type="match status" value="1"/>
</dbReference>
<dbReference type="PANTHER" id="PTHR37984">
    <property type="entry name" value="PROTEIN CBG26694"/>
    <property type="match status" value="1"/>
</dbReference>
<sequence>MKEEILQNPYSAHREITSCINKASRNVYLPNFYEDIKKFVNSCSICQQHQRVNVKETLLPYRVPSLPWEEVSIYFMYLQKTDYLLCTDYHSKCIEIKKLSLKTAEPVISALEQVLRTHGIPRRLHSDNGPPFDCKQFVNFTKTYDIEHVTSSPKYPKSNGMVKRAIGTMQAILHKVIKDGGDPILAVLEYNTTPKFNLLSPAEMLMGRVFITILPTKSSLLKPKFPTDITVKRLKDNQSKQKAYYDKTAVKLSPLKPKKHVYVQMGHRDWTSGSVLKKLDTPRSYLVKTFEGSELRRNRIHLRPDKNRNNSPENCN</sequence>
<dbReference type="Gene3D" id="3.30.420.10">
    <property type="entry name" value="Ribonuclease H-like superfamily/Ribonuclease H"/>
    <property type="match status" value="1"/>
</dbReference>
<dbReference type="Proteomes" id="UP000499080">
    <property type="component" value="Unassembled WGS sequence"/>
</dbReference>
<dbReference type="AlphaFoldDB" id="A0A4Y2A0Q9"/>
<dbReference type="PROSITE" id="PS50994">
    <property type="entry name" value="INTEGRASE"/>
    <property type="match status" value="1"/>
</dbReference>
<comment type="caution">
    <text evidence="3">The sequence shown here is derived from an EMBL/GenBank/DDBJ whole genome shotgun (WGS) entry which is preliminary data.</text>
</comment>
<dbReference type="EC" id="2.7.7.49" evidence="1"/>
<dbReference type="InterPro" id="IPR036397">
    <property type="entry name" value="RNaseH_sf"/>
</dbReference>
<name>A0A4Y2A0Q9_ARAVE</name>
<dbReference type="OrthoDB" id="6437448at2759"/>
<dbReference type="Pfam" id="PF17921">
    <property type="entry name" value="Integrase_H2C2"/>
    <property type="match status" value="1"/>
</dbReference>
<dbReference type="InterPro" id="IPR041588">
    <property type="entry name" value="Integrase_H2C2"/>
</dbReference>
<evidence type="ECO:0000259" key="2">
    <source>
        <dbReference type="PROSITE" id="PS50994"/>
    </source>
</evidence>
<dbReference type="InterPro" id="IPR050951">
    <property type="entry name" value="Retrovirus_Pol_polyprotein"/>
</dbReference>
<dbReference type="FunFam" id="3.30.420.10:FF:000063">
    <property type="entry name" value="Retrovirus-related Pol polyprotein from transposon 297-like Protein"/>
    <property type="match status" value="1"/>
</dbReference>
<evidence type="ECO:0000313" key="3">
    <source>
        <dbReference type="EMBL" id="GBL72886.1"/>
    </source>
</evidence>
<gene>
    <name evidence="3" type="primary">K02A2.6_43</name>
    <name evidence="3" type="ORF">AVEN_128079_1</name>
</gene>
<evidence type="ECO:0000256" key="1">
    <source>
        <dbReference type="ARBA" id="ARBA00012493"/>
    </source>
</evidence>
<dbReference type="GO" id="GO:0003964">
    <property type="term" value="F:RNA-directed DNA polymerase activity"/>
    <property type="evidence" value="ECO:0007669"/>
    <property type="project" value="UniProtKB-EC"/>
</dbReference>
<dbReference type="InterPro" id="IPR001584">
    <property type="entry name" value="Integrase_cat-core"/>
</dbReference>
<feature type="domain" description="Integrase catalytic" evidence="2">
    <location>
        <begin position="63"/>
        <end position="223"/>
    </location>
</feature>
<proteinExistence type="predicted"/>